<evidence type="ECO:0000313" key="1">
    <source>
        <dbReference type="EMBL" id="KAG8188085.1"/>
    </source>
</evidence>
<dbReference type="AlphaFoldDB" id="A0AAV6UUC3"/>
<dbReference type="EMBL" id="JAFNEN010000250">
    <property type="protein sequence ID" value="KAG8188085.1"/>
    <property type="molecule type" value="Genomic_DNA"/>
</dbReference>
<comment type="caution">
    <text evidence="1">The sequence shown here is derived from an EMBL/GenBank/DDBJ whole genome shotgun (WGS) entry which is preliminary data.</text>
</comment>
<name>A0AAV6UUC3_9ARAC</name>
<proteinExistence type="predicted"/>
<accession>A0AAV6UUC3</accession>
<organism evidence="1 2">
    <name type="scientific">Oedothorax gibbosus</name>
    <dbReference type="NCBI Taxonomy" id="931172"/>
    <lineage>
        <taxon>Eukaryota</taxon>
        <taxon>Metazoa</taxon>
        <taxon>Ecdysozoa</taxon>
        <taxon>Arthropoda</taxon>
        <taxon>Chelicerata</taxon>
        <taxon>Arachnida</taxon>
        <taxon>Araneae</taxon>
        <taxon>Araneomorphae</taxon>
        <taxon>Entelegynae</taxon>
        <taxon>Araneoidea</taxon>
        <taxon>Linyphiidae</taxon>
        <taxon>Erigoninae</taxon>
        <taxon>Oedothorax</taxon>
    </lineage>
</organism>
<gene>
    <name evidence="1" type="ORF">JTE90_014323</name>
</gene>
<reference evidence="1 2" key="1">
    <citation type="journal article" date="2022" name="Nat. Ecol. Evol.">
        <title>A masculinizing supergene underlies an exaggerated male reproductive morph in a spider.</title>
        <authorList>
            <person name="Hendrickx F."/>
            <person name="De Corte Z."/>
            <person name="Sonet G."/>
            <person name="Van Belleghem S.M."/>
            <person name="Kostlbacher S."/>
            <person name="Vangestel C."/>
        </authorList>
    </citation>
    <scope>NUCLEOTIDE SEQUENCE [LARGE SCALE GENOMIC DNA]</scope>
    <source>
        <strain evidence="1">W744_W776</strain>
    </source>
</reference>
<evidence type="ECO:0000313" key="2">
    <source>
        <dbReference type="Proteomes" id="UP000827092"/>
    </source>
</evidence>
<sequence length="77" mass="8984">MVDQTIPYSLKTSHISFHHLTQQNRPRCQPGGYNSPGAINKVHTTREKLPPRYRTSPKCFKIEIYYPQPLVFGNRNE</sequence>
<dbReference type="Proteomes" id="UP000827092">
    <property type="component" value="Unassembled WGS sequence"/>
</dbReference>
<keyword evidence="2" id="KW-1185">Reference proteome</keyword>
<protein>
    <submittedName>
        <fullName evidence="1">Uncharacterized protein</fullName>
    </submittedName>
</protein>